<dbReference type="EMBL" id="CP042806">
    <property type="protein sequence ID" value="QEE27940.1"/>
    <property type="molecule type" value="Genomic_DNA"/>
</dbReference>
<dbReference type="KEGG" id="talb:FTW19_07985"/>
<keyword evidence="5" id="KW-1185">Reference proteome</keyword>
<dbReference type="GO" id="GO:0016740">
    <property type="term" value="F:transferase activity"/>
    <property type="evidence" value="ECO:0007669"/>
    <property type="project" value="UniProtKB-KW"/>
</dbReference>
<dbReference type="GO" id="GO:0016990">
    <property type="term" value="F:arginine deiminase activity"/>
    <property type="evidence" value="ECO:0007669"/>
    <property type="project" value="UniProtKB-EC"/>
</dbReference>
<dbReference type="EC" id="3.5.3.6" evidence="2"/>
<dbReference type="Proteomes" id="UP000321820">
    <property type="component" value="Chromosome"/>
</dbReference>
<evidence type="ECO:0000313" key="5">
    <source>
        <dbReference type="Proteomes" id="UP000321820"/>
    </source>
</evidence>
<dbReference type="SUPFAM" id="SSF55909">
    <property type="entry name" value="Pentein"/>
    <property type="match status" value="1"/>
</dbReference>
<proteinExistence type="predicted"/>
<protein>
    <recommendedName>
        <fullName evidence="2">arginine deiminase</fullName>
        <ecNumber evidence="2">3.5.3.6</ecNumber>
    </recommendedName>
</protein>
<keyword evidence="4" id="KW-0808">Transferase</keyword>
<evidence type="ECO:0000256" key="3">
    <source>
        <dbReference type="ARBA" id="ARBA00049429"/>
    </source>
</evidence>
<dbReference type="Gene3D" id="3.75.10.10">
    <property type="entry name" value="L-arginine/glycine Amidinotransferase, Chain A"/>
    <property type="match status" value="1"/>
</dbReference>
<name>A0A5B9EB79_9BACT</name>
<dbReference type="PANTHER" id="PTHR47271:SF2">
    <property type="entry name" value="ARGININE DEIMINASE"/>
    <property type="match status" value="1"/>
</dbReference>
<comment type="pathway">
    <text evidence="1">Amino-acid degradation; L-arginine degradation via ADI pathway; carbamoyl phosphate from L-arginine: step 1/2.</text>
</comment>
<dbReference type="AlphaFoldDB" id="A0A5B9EB79"/>
<dbReference type="RefSeq" id="WP_147647130.1">
    <property type="nucleotide sequence ID" value="NZ_CP042806.1"/>
</dbReference>
<dbReference type="OrthoDB" id="9814070at2"/>
<accession>A0A5B9EB79</accession>
<evidence type="ECO:0000256" key="1">
    <source>
        <dbReference type="ARBA" id="ARBA00005213"/>
    </source>
</evidence>
<dbReference type="GO" id="GO:0019546">
    <property type="term" value="P:L-arginine deiminase pathway"/>
    <property type="evidence" value="ECO:0007669"/>
    <property type="project" value="TreeGrafter"/>
</dbReference>
<dbReference type="Pfam" id="PF19420">
    <property type="entry name" value="DDAH_eukar"/>
    <property type="match status" value="1"/>
</dbReference>
<comment type="catalytic activity">
    <reaction evidence="3">
        <text>L-arginine + H2O = L-citrulline + NH4(+)</text>
        <dbReference type="Rhea" id="RHEA:19597"/>
        <dbReference type="ChEBI" id="CHEBI:15377"/>
        <dbReference type="ChEBI" id="CHEBI:28938"/>
        <dbReference type="ChEBI" id="CHEBI:32682"/>
        <dbReference type="ChEBI" id="CHEBI:57743"/>
        <dbReference type="EC" id="3.5.3.6"/>
    </reaction>
</comment>
<organism evidence="4 5">
    <name type="scientific">Terriglobus albidus</name>
    <dbReference type="NCBI Taxonomy" id="1592106"/>
    <lineage>
        <taxon>Bacteria</taxon>
        <taxon>Pseudomonadati</taxon>
        <taxon>Acidobacteriota</taxon>
        <taxon>Terriglobia</taxon>
        <taxon>Terriglobales</taxon>
        <taxon>Acidobacteriaceae</taxon>
        <taxon>Terriglobus</taxon>
    </lineage>
</organism>
<gene>
    <name evidence="4" type="ORF">FTW19_07985</name>
</gene>
<reference evidence="4 5" key="1">
    <citation type="submission" date="2019-08" db="EMBL/GenBank/DDBJ databases">
        <title>Complete genome sequence of Terriglobus albidus strain ORNL.</title>
        <authorList>
            <person name="Podar M."/>
        </authorList>
    </citation>
    <scope>NUCLEOTIDE SEQUENCE [LARGE SCALE GENOMIC DNA]</scope>
    <source>
        <strain evidence="4 5">ORNL</strain>
    </source>
</reference>
<evidence type="ECO:0000256" key="2">
    <source>
        <dbReference type="ARBA" id="ARBA00012171"/>
    </source>
</evidence>
<dbReference type="PANTHER" id="PTHR47271">
    <property type="entry name" value="ARGININE DEIMINASE"/>
    <property type="match status" value="1"/>
</dbReference>
<evidence type="ECO:0000313" key="4">
    <source>
        <dbReference type="EMBL" id="QEE27940.1"/>
    </source>
</evidence>
<sequence length="302" mass="33894">MISEPYKKEQESLPGESHLVPALLMCPPRFYGVSYVINPWMRGNLGKSSLSLAMQQWQKLYRVLSGMTHVLLVEPVVGSPDMVFTANAGLAHAGIVAISNFYYPERQNEEAHFRRWFADAGYRVADLPREIAFEGEGDALFSSDGLRLWAGYGYRTHESSHAILRELWGVEVVGLHLVDPRFYHLDTCFAPLRDGSLLYFPPAFDKASLARIESYYPPAQRIVVSEEDAMSFACNAVNIGRTIVLNRISSELECKLIVRGFEVIQVELSEFLKAGGAAKCLVMQLTPELHLQPLNHTVRSCN</sequence>